<keyword evidence="7" id="KW-1185">Reference proteome</keyword>
<dbReference type="EMBL" id="JAJBZT010000003">
    <property type="protein sequence ID" value="MCB6183124.1"/>
    <property type="molecule type" value="Genomic_DNA"/>
</dbReference>
<sequence>MKRYEKLFINGQWVAAEGTGWTTLINPATEAPVAEVINASQADVDKAVKAARAAFSSWSQTSSAERAEYIRKLQKALEARKEELAIAISQTMGCPIKWARIIQVNCVAAFAKFADRAAEMDVEKQVNNSLVVREPVGVCAFITPWNYPLYQLIGKVAPALAAGCTMVLKPASITPLQDLIFAECVEEIGLPAGVFNLLTGKGGELGDALVTHPEVDMVSFTGSTGTGARIQRLAADSIKRVCLELGGKSPLIITEDAPLAEAVRSGVRDVMINSGQTCICQTRMLVPRSRYEEAVVLAKQYAEEMPVGAIDDENTDIGPLSSLAQRETVLKYIRAGLEEGAKLVTGGVERPEGFDKGAYVRPTIFRDVHNKMTIAQEEIFGPVIAMIPYDTIEEAIEIANDSKYGLSSGVWAANKEEGLKIARRIRAGQCYVNGGDFNYDAPLGGYKQSGNGREWGDFGIHEFYEIKSIQL</sequence>
<accession>A0ABS8D4M2</accession>
<dbReference type="RefSeq" id="WP_227179591.1">
    <property type="nucleotide sequence ID" value="NZ_JAJBZT010000003.1"/>
</dbReference>
<dbReference type="Proteomes" id="UP001165395">
    <property type="component" value="Unassembled WGS sequence"/>
</dbReference>
<organism evidence="6 7">
    <name type="scientific">Leeia speluncae</name>
    <dbReference type="NCBI Taxonomy" id="2884804"/>
    <lineage>
        <taxon>Bacteria</taxon>
        <taxon>Pseudomonadati</taxon>
        <taxon>Pseudomonadota</taxon>
        <taxon>Betaproteobacteria</taxon>
        <taxon>Neisseriales</taxon>
        <taxon>Leeiaceae</taxon>
        <taxon>Leeia</taxon>
    </lineage>
</organism>
<dbReference type="PANTHER" id="PTHR42804:SF1">
    <property type="entry name" value="ALDEHYDE DEHYDROGENASE-RELATED"/>
    <property type="match status" value="1"/>
</dbReference>
<evidence type="ECO:0000256" key="4">
    <source>
        <dbReference type="RuleBase" id="RU003345"/>
    </source>
</evidence>
<gene>
    <name evidence="6" type="ORF">LIN78_06160</name>
</gene>
<feature type="domain" description="Aldehyde dehydrogenase" evidence="5">
    <location>
        <begin position="13"/>
        <end position="469"/>
    </location>
</feature>
<dbReference type="InterPro" id="IPR015590">
    <property type="entry name" value="Aldehyde_DH_dom"/>
</dbReference>
<dbReference type="CDD" id="cd07138">
    <property type="entry name" value="ALDH_CddD_SSP0762"/>
    <property type="match status" value="1"/>
</dbReference>
<evidence type="ECO:0000259" key="5">
    <source>
        <dbReference type="Pfam" id="PF00171"/>
    </source>
</evidence>
<evidence type="ECO:0000256" key="1">
    <source>
        <dbReference type="ARBA" id="ARBA00009986"/>
    </source>
</evidence>
<evidence type="ECO:0000256" key="2">
    <source>
        <dbReference type="ARBA" id="ARBA00023002"/>
    </source>
</evidence>
<feature type="active site" evidence="3">
    <location>
        <position position="244"/>
    </location>
</feature>
<dbReference type="InterPro" id="IPR016163">
    <property type="entry name" value="Ald_DH_C"/>
</dbReference>
<dbReference type="Pfam" id="PF00171">
    <property type="entry name" value="Aldedh"/>
    <property type="match status" value="1"/>
</dbReference>
<evidence type="ECO:0000313" key="7">
    <source>
        <dbReference type="Proteomes" id="UP001165395"/>
    </source>
</evidence>
<dbReference type="SUPFAM" id="SSF53720">
    <property type="entry name" value="ALDH-like"/>
    <property type="match status" value="1"/>
</dbReference>
<dbReference type="Gene3D" id="3.40.309.10">
    <property type="entry name" value="Aldehyde Dehydrogenase, Chain A, domain 2"/>
    <property type="match status" value="1"/>
</dbReference>
<dbReference type="InterPro" id="IPR029510">
    <property type="entry name" value="Ald_DH_CS_GLU"/>
</dbReference>
<comment type="caution">
    <text evidence="6">The sequence shown here is derived from an EMBL/GenBank/DDBJ whole genome shotgun (WGS) entry which is preliminary data.</text>
</comment>
<evidence type="ECO:0000256" key="3">
    <source>
        <dbReference type="PROSITE-ProRule" id="PRU10007"/>
    </source>
</evidence>
<name>A0ABS8D4M2_9NEIS</name>
<dbReference type="PROSITE" id="PS00687">
    <property type="entry name" value="ALDEHYDE_DEHYDR_GLU"/>
    <property type="match status" value="1"/>
</dbReference>
<dbReference type="InterPro" id="IPR016162">
    <property type="entry name" value="Ald_DH_N"/>
</dbReference>
<protein>
    <submittedName>
        <fullName evidence="6">Aldehyde dehydrogenase family protein</fullName>
    </submittedName>
</protein>
<reference evidence="6" key="1">
    <citation type="submission" date="2021-10" db="EMBL/GenBank/DDBJ databases">
        <title>The complete genome sequence of Leeia sp. TBRC 13508.</title>
        <authorList>
            <person name="Charoenyingcharoen P."/>
            <person name="Yukphan P."/>
        </authorList>
    </citation>
    <scope>NUCLEOTIDE SEQUENCE</scope>
    <source>
        <strain evidence="6">TBRC 13508</strain>
    </source>
</reference>
<dbReference type="Gene3D" id="3.40.605.10">
    <property type="entry name" value="Aldehyde Dehydrogenase, Chain A, domain 1"/>
    <property type="match status" value="1"/>
</dbReference>
<proteinExistence type="inferred from homology"/>
<dbReference type="InterPro" id="IPR016161">
    <property type="entry name" value="Ald_DH/histidinol_DH"/>
</dbReference>
<dbReference type="PANTHER" id="PTHR42804">
    <property type="entry name" value="ALDEHYDE DEHYDROGENASE"/>
    <property type="match status" value="1"/>
</dbReference>
<evidence type="ECO:0000313" key="6">
    <source>
        <dbReference type="EMBL" id="MCB6183124.1"/>
    </source>
</evidence>
<comment type="similarity">
    <text evidence="1 4">Belongs to the aldehyde dehydrogenase family.</text>
</comment>
<keyword evidence="2 4" id="KW-0560">Oxidoreductase</keyword>